<dbReference type="Proteomes" id="UP000248856">
    <property type="component" value="Unassembled WGS sequence"/>
</dbReference>
<dbReference type="AlphaFoldDB" id="A0A328ZIS3"/>
<name>A0A328ZIS3_9BURK</name>
<gene>
    <name evidence="1" type="ORF">AX018_1005115</name>
</gene>
<dbReference type="EMBL" id="QLTA01000005">
    <property type="protein sequence ID" value="RAR85484.1"/>
    <property type="molecule type" value="Genomic_DNA"/>
</dbReference>
<dbReference type="RefSeq" id="WP_111876109.1">
    <property type="nucleotide sequence ID" value="NZ_CBCSGC010000158.1"/>
</dbReference>
<evidence type="ECO:0000313" key="1">
    <source>
        <dbReference type="EMBL" id="RAR85484.1"/>
    </source>
</evidence>
<dbReference type="Pfam" id="PF06299">
    <property type="entry name" value="DUF1045"/>
    <property type="match status" value="1"/>
</dbReference>
<dbReference type="OrthoDB" id="5801437at2"/>
<comment type="caution">
    <text evidence="1">The sequence shown here is derived from an EMBL/GenBank/DDBJ whole genome shotgun (WGS) entry which is preliminary data.</text>
</comment>
<protein>
    <submittedName>
        <fullName evidence="1">Uncharacterized protein DUF1045</fullName>
    </submittedName>
</protein>
<dbReference type="PIRSF" id="PIRSF033328">
    <property type="entry name" value="Phest_Mll4975"/>
    <property type="match status" value="1"/>
</dbReference>
<evidence type="ECO:0000313" key="2">
    <source>
        <dbReference type="Proteomes" id="UP000248856"/>
    </source>
</evidence>
<keyword evidence="2" id="KW-1185">Reference proteome</keyword>
<dbReference type="InterPro" id="IPR009389">
    <property type="entry name" value="DUF1045"/>
</dbReference>
<proteinExistence type="predicted"/>
<sequence>MADTARAWRYAVYFAPAAGGAGWQAGSRWLGRCAATGAALAQPRVPGIAPDVFARATAEPRRYGWHATLKPPFRLAEGASDPALRAALQALSAELPATPLPPWRVRWLDGFLALCPDGDAAWAHALAAACVQRLHAFAAPLTPQEQDRRRAQRRLTPAQEALLQAWGYPWVLEEFRLHFSLTGRLEGAPQALRDALEAAARAHFEGLGPCVIDRLSLFAEPAPGADFRLVEQWVLHA</sequence>
<reference evidence="1 2" key="1">
    <citation type="submission" date="2018-06" db="EMBL/GenBank/DDBJ databases">
        <title>Genomic Encyclopedia of Archaeal and Bacterial Type Strains, Phase II (KMG-II): from individual species to whole genera.</title>
        <authorList>
            <person name="Goeker M."/>
        </authorList>
    </citation>
    <scope>NUCLEOTIDE SEQUENCE [LARGE SCALE GENOMIC DNA]</scope>
    <source>
        <strain evidence="1 2">CFPB 3232</strain>
    </source>
</reference>
<organism evidence="1 2">
    <name type="scientific">Paracidovorax anthurii</name>
    <dbReference type="NCBI Taxonomy" id="78229"/>
    <lineage>
        <taxon>Bacteria</taxon>
        <taxon>Pseudomonadati</taxon>
        <taxon>Pseudomonadota</taxon>
        <taxon>Betaproteobacteria</taxon>
        <taxon>Burkholderiales</taxon>
        <taxon>Comamonadaceae</taxon>
        <taxon>Paracidovorax</taxon>
    </lineage>
</organism>
<accession>A0A328ZIS3</accession>